<evidence type="ECO:0000313" key="2">
    <source>
        <dbReference type="EMBL" id="ATY31152.1"/>
    </source>
</evidence>
<protein>
    <submittedName>
        <fullName evidence="2">Uncharacterized protein</fullName>
    </submittedName>
</protein>
<evidence type="ECO:0000313" key="3">
    <source>
        <dbReference type="Proteomes" id="UP000229081"/>
    </source>
</evidence>
<dbReference type="Proteomes" id="UP000229081">
    <property type="component" value="Chromosome"/>
</dbReference>
<dbReference type="OrthoDB" id="10010141at2"/>
<name>A0A2K8MB90_9SPHN</name>
<dbReference type="AlphaFoldDB" id="A0A2K8MB90"/>
<reference evidence="2 3" key="1">
    <citation type="submission" date="2017-11" db="EMBL/GenBank/DDBJ databases">
        <title>Complete genome sequence of Sphingomonas sp. Strain Cra20, a psychrotolerant potential plant growth promoting rhizobacteria.</title>
        <authorList>
            <person name="Luo Y."/>
        </authorList>
    </citation>
    <scope>NUCLEOTIDE SEQUENCE [LARGE SCALE GENOMIC DNA]</scope>
    <source>
        <strain evidence="2 3">Cra20</strain>
    </source>
</reference>
<dbReference type="RefSeq" id="WP_100280963.1">
    <property type="nucleotide sequence ID" value="NZ_CP024923.1"/>
</dbReference>
<proteinExistence type="predicted"/>
<dbReference type="EMBL" id="CP024923">
    <property type="protein sequence ID" value="ATY31152.1"/>
    <property type="molecule type" value="Genomic_DNA"/>
</dbReference>
<feature type="region of interest" description="Disordered" evidence="1">
    <location>
        <begin position="58"/>
        <end position="79"/>
    </location>
</feature>
<keyword evidence="3" id="KW-1185">Reference proteome</keyword>
<dbReference type="KEGG" id="sphc:CVN68_03455"/>
<sequence>MIAPFLLALQVFPASGPAPERYDGKMTVTYVPIYCNRAPCPPGNFSIQMSGHPRVSVKTLHYEPPPGVQAPGRRQGDGVSIEGSVTFVRNAQGRAAEAVIVPRRVADGLWKP</sequence>
<evidence type="ECO:0000256" key="1">
    <source>
        <dbReference type="SAM" id="MobiDB-lite"/>
    </source>
</evidence>
<accession>A0A2K8MB90</accession>
<gene>
    <name evidence="2" type="ORF">CVN68_03455</name>
</gene>
<organism evidence="2 3">
    <name type="scientific">Sphingomonas psychrotolerans</name>
    <dbReference type="NCBI Taxonomy" id="1327635"/>
    <lineage>
        <taxon>Bacteria</taxon>
        <taxon>Pseudomonadati</taxon>
        <taxon>Pseudomonadota</taxon>
        <taxon>Alphaproteobacteria</taxon>
        <taxon>Sphingomonadales</taxon>
        <taxon>Sphingomonadaceae</taxon>
        <taxon>Sphingomonas</taxon>
    </lineage>
</organism>